<feature type="region of interest" description="Disordered" evidence="2">
    <location>
        <begin position="52"/>
        <end position="76"/>
    </location>
</feature>
<accession>J3M420</accession>
<dbReference type="PANTHER" id="PTHR33732:SF9">
    <property type="entry name" value="REF_SRPP-LIKE PROTEIN OS05G0151300_LOC_OS05G05940"/>
    <property type="match status" value="1"/>
</dbReference>
<dbReference type="EnsemblPlants" id="OB05G13440.1">
    <property type="protein sequence ID" value="OB05G13440.1"/>
    <property type="gene ID" value="OB05G13440"/>
</dbReference>
<protein>
    <submittedName>
        <fullName evidence="3">Uncharacterized protein</fullName>
    </submittedName>
</protein>
<dbReference type="HOGENOM" id="CLU_069928_0_0_1"/>
<dbReference type="PANTHER" id="PTHR33732">
    <property type="entry name" value="REF/SRPP-LIKE PROTEIN OS05G0151300/LOC_OS05G05940"/>
    <property type="match status" value="1"/>
</dbReference>
<evidence type="ECO:0000313" key="3">
    <source>
        <dbReference type="EnsemblPlants" id="OB05G13440.1"/>
    </source>
</evidence>
<proteinExistence type="inferred from homology"/>
<sequence length="171" mass="18156">MAAESGSDAAPISNRPVEEEVTVERTPESEEEERLRYLEFVQQAAAQALVLAPSSAPSTTASMASPSTSSSSSTARKRIKLHMKLVVGESVQELDRRVPPVVKEAPGLARSAAAELSARYNTAVLDGAKRGNAVATYLPLVPTERLSRVFAYPLADSASPPAPEMQPIPSQ</sequence>
<feature type="compositionally biased region" description="Basic and acidic residues" evidence="2">
    <location>
        <begin position="16"/>
        <end position="31"/>
    </location>
</feature>
<organism evidence="3">
    <name type="scientific">Oryza brachyantha</name>
    <name type="common">malo sina</name>
    <dbReference type="NCBI Taxonomy" id="4533"/>
    <lineage>
        <taxon>Eukaryota</taxon>
        <taxon>Viridiplantae</taxon>
        <taxon>Streptophyta</taxon>
        <taxon>Embryophyta</taxon>
        <taxon>Tracheophyta</taxon>
        <taxon>Spermatophyta</taxon>
        <taxon>Magnoliopsida</taxon>
        <taxon>Liliopsida</taxon>
        <taxon>Poales</taxon>
        <taxon>Poaceae</taxon>
        <taxon>BOP clade</taxon>
        <taxon>Oryzoideae</taxon>
        <taxon>Oryzeae</taxon>
        <taxon>Oryzinae</taxon>
        <taxon>Oryza</taxon>
    </lineage>
</organism>
<feature type="compositionally biased region" description="Low complexity" evidence="2">
    <location>
        <begin position="52"/>
        <end position="74"/>
    </location>
</feature>
<dbReference type="Proteomes" id="UP000006038">
    <property type="component" value="Chromosome 5"/>
</dbReference>
<dbReference type="InterPro" id="IPR008802">
    <property type="entry name" value="REF"/>
</dbReference>
<reference evidence="3" key="1">
    <citation type="journal article" date="2013" name="Nat. Commun.">
        <title>Whole-genome sequencing of Oryza brachyantha reveals mechanisms underlying Oryza genome evolution.</title>
        <authorList>
            <person name="Chen J."/>
            <person name="Huang Q."/>
            <person name="Gao D."/>
            <person name="Wang J."/>
            <person name="Lang Y."/>
            <person name="Liu T."/>
            <person name="Li B."/>
            <person name="Bai Z."/>
            <person name="Luis Goicoechea J."/>
            <person name="Liang C."/>
            <person name="Chen C."/>
            <person name="Zhang W."/>
            <person name="Sun S."/>
            <person name="Liao Y."/>
            <person name="Zhang X."/>
            <person name="Yang L."/>
            <person name="Song C."/>
            <person name="Wang M."/>
            <person name="Shi J."/>
            <person name="Liu G."/>
            <person name="Liu J."/>
            <person name="Zhou H."/>
            <person name="Zhou W."/>
            <person name="Yu Q."/>
            <person name="An N."/>
            <person name="Chen Y."/>
            <person name="Cai Q."/>
            <person name="Wang B."/>
            <person name="Liu B."/>
            <person name="Min J."/>
            <person name="Huang Y."/>
            <person name="Wu H."/>
            <person name="Li Z."/>
            <person name="Zhang Y."/>
            <person name="Yin Y."/>
            <person name="Song W."/>
            <person name="Jiang J."/>
            <person name="Jackson S.A."/>
            <person name="Wing R.A."/>
            <person name="Wang J."/>
            <person name="Chen M."/>
        </authorList>
    </citation>
    <scope>NUCLEOTIDE SEQUENCE [LARGE SCALE GENOMIC DNA]</scope>
    <source>
        <strain evidence="3">cv. IRGC 101232</strain>
    </source>
</reference>
<dbReference type="Pfam" id="PF05755">
    <property type="entry name" value="REF"/>
    <property type="match status" value="1"/>
</dbReference>
<evidence type="ECO:0000313" key="4">
    <source>
        <dbReference type="Proteomes" id="UP000006038"/>
    </source>
</evidence>
<dbReference type="AlphaFoldDB" id="J3M420"/>
<comment type="similarity">
    <text evidence="1">Belongs to the REF/SRPP family.</text>
</comment>
<feature type="region of interest" description="Disordered" evidence="2">
    <location>
        <begin position="1"/>
        <end position="31"/>
    </location>
</feature>
<name>J3M420_ORYBR</name>
<evidence type="ECO:0000256" key="1">
    <source>
        <dbReference type="ARBA" id="ARBA00009737"/>
    </source>
</evidence>
<evidence type="ECO:0000256" key="2">
    <source>
        <dbReference type="SAM" id="MobiDB-lite"/>
    </source>
</evidence>
<keyword evidence="4" id="KW-1185">Reference proteome</keyword>
<reference evidence="3" key="2">
    <citation type="submission" date="2013-04" db="UniProtKB">
        <authorList>
            <consortium name="EnsemblPlants"/>
        </authorList>
    </citation>
    <scope>IDENTIFICATION</scope>
</reference>
<dbReference type="eggNOG" id="ENOG502QUI7">
    <property type="taxonomic scope" value="Eukaryota"/>
</dbReference>
<dbReference type="Gramene" id="OB05G13440.1">
    <property type="protein sequence ID" value="OB05G13440.1"/>
    <property type="gene ID" value="OB05G13440"/>
</dbReference>